<evidence type="ECO:0000313" key="3">
    <source>
        <dbReference type="EMBL" id="PZP90029.1"/>
    </source>
</evidence>
<evidence type="ECO:0000259" key="2">
    <source>
        <dbReference type="Pfam" id="PF07510"/>
    </source>
</evidence>
<reference evidence="3 4" key="1">
    <citation type="submission" date="2017-08" db="EMBL/GenBank/DDBJ databases">
        <title>Infants hospitalized years apart are colonized by the same room-sourced microbial strains.</title>
        <authorList>
            <person name="Brooks B."/>
            <person name="Olm M.R."/>
            <person name="Firek B.A."/>
            <person name="Baker R."/>
            <person name="Thomas B.C."/>
            <person name="Morowitz M.J."/>
            <person name="Banfield J.F."/>
        </authorList>
    </citation>
    <scope>NUCLEOTIDE SEQUENCE [LARGE SCALE GENOMIC DNA]</scope>
    <source>
        <strain evidence="3">S2_006_000_R1_57</strain>
    </source>
</reference>
<evidence type="ECO:0000313" key="4">
    <source>
        <dbReference type="Proteomes" id="UP000248606"/>
    </source>
</evidence>
<dbReference type="PANTHER" id="PTHR24094">
    <property type="entry name" value="SECRETED PROTEIN"/>
    <property type="match status" value="1"/>
</dbReference>
<organism evidence="3 4">
    <name type="scientific">Lawsonella clevelandensis</name>
    <dbReference type="NCBI Taxonomy" id="1528099"/>
    <lineage>
        <taxon>Bacteria</taxon>
        <taxon>Bacillati</taxon>
        <taxon>Actinomycetota</taxon>
        <taxon>Actinomycetes</taxon>
        <taxon>Mycobacteriales</taxon>
        <taxon>Lawsonellaceae</taxon>
        <taxon>Lawsonella</taxon>
    </lineage>
</organism>
<proteinExistence type="predicted"/>
<dbReference type="Pfam" id="PF07510">
    <property type="entry name" value="GmrSD_C"/>
    <property type="match status" value="1"/>
</dbReference>
<feature type="region of interest" description="Disordered" evidence="1">
    <location>
        <begin position="1"/>
        <end position="20"/>
    </location>
</feature>
<dbReference type="InterPro" id="IPR011089">
    <property type="entry name" value="GmrSD_C"/>
</dbReference>
<feature type="domain" description="GmrSD restriction endonucleases C-terminal" evidence="2">
    <location>
        <begin position="86"/>
        <end position="185"/>
    </location>
</feature>
<accession>A0A2W5KLE1</accession>
<gene>
    <name evidence="3" type="ORF">DI579_00715</name>
</gene>
<protein>
    <submittedName>
        <fullName evidence="3">Deoxyribonuclease</fullName>
    </submittedName>
</protein>
<sequence>MMGLQWIPPRQQWPGSPSRDDVSKLLARVRVVSTRHHVLGYERSCTGTSACSFGEPWTDNSDAPGSHNGVDTRSDMLRNLSSPLDPYTGQPLPQQRRQKHIDHLFPLAAAWDLGAAQWPQRKRTSFANDIERNLVVVSGDVNIDKGDSTPSEWLPPWKGSQCWYAARYLTVAIYYQLAITEADWHALSGARRLCHRS</sequence>
<dbReference type="EMBL" id="QFOZ01000001">
    <property type="protein sequence ID" value="PZP90029.1"/>
    <property type="molecule type" value="Genomic_DNA"/>
</dbReference>
<name>A0A2W5KLE1_9ACTN</name>
<feature type="region of interest" description="Disordered" evidence="1">
    <location>
        <begin position="60"/>
        <end position="93"/>
    </location>
</feature>
<dbReference type="AlphaFoldDB" id="A0A2W5KLE1"/>
<comment type="caution">
    <text evidence="3">The sequence shown here is derived from an EMBL/GenBank/DDBJ whole genome shotgun (WGS) entry which is preliminary data.</text>
</comment>
<dbReference type="Proteomes" id="UP000248606">
    <property type="component" value="Unassembled WGS sequence"/>
</dbReference>
<dbReference type="PANTHER" id="PTHR24094:SF15">
    <property type="entry name" value="AMP-DEPENDENT SYNTHETASE_LIGASE DOMAIN-CONTAINING PROTEIN-RELATED"/>
    <property type="match status" value="1"/>
</dbReference>
<evidence type="ECO:0000256" key="1">
    <source>
        <dbReference type="SAM" id="MobiDB-lite"/>
    </source>
</evidence>